<dbReference type="Gene3D" id="3.10.350.10">
    <property type="entry name" value="LysM domain"/>
    <property type="match status" value="1"/>
</dbReference>
<dbReference type="CDD" id="cd00118">
    <property type="entry name" value="LysM"/>
    <property type="match status" value="1"/>
</dbReference>
<reference evidence="3 4" key="1">
    <citation type="submission" date="2020-08" db="EMBL/GenBank/DDBJ databases">
        <title>Genomic Encyclopedia of Type Strains, Phase IV (KMG-IV): sequencing the most valuable type-strain genomes for metagenomic binning, comparative biology and taxonomic classification.</title>
        <authorList>
            <person name="Goeker M."/>
        </authorList>
    </citation>
    <scope>NUCLEOTIDE SEQUENCE [LARGE SCALE GENOMIC DNA]</scope>
    <source>
        <strain evidence="3 4">DSM 101730</strain>
    </source>
</reference>
<dbReference type="SMART" id="SM00257">
    <property type="entry name" value="LysM"/>
    <property type="match status" value="1"/>
</dbReference>
<dbReference type="InterPro" id="IPR052196">
    <property type="entry name" value="Bact_Kbp"/>
</dbReference>
<dbReference type="PANTHER" id="PTHR34700">
    <property type="entry name" value="POTASSIUM BINDING PROTEIN KBP"/>
    <property type="match status" value="1"/>
</dbReference>
<feature type="compositionally biased region" description="Low complexity" evidence="1">
    <location>
        <begin position="324"/>
        <end position="334"/>
    </location>
</feature>
<dbReference type="InterPro" id="IPR013783">
    <property type="entry name" value="Ig-like_fold"/>
</dbReference>
<accession>A0A840SR22</accession>
<sequence>MGERSSRPGMVLAATAIMVVAGTTAAWLAKRPDATAPHETITPTATSTGTPTDTPNAGPATADPFGQAPSDAPAGAETAATPGTDPAEAAPPELQAPAFDVVRVEPDGKAAVVGKAEPGAKVTIFADGKPVSTAEADSQGNFVALFSVEPSAAPRALTLGAETADGQVTSKDVVMLLPQTSEVASADIAAAEPAAPRALASPALASPTVAATAIVRDAGVEVLPPPGDPAAKRPVTLGSISYGAAGDVRLSGVGTAGSVIRIYVDDRFAQEVHVAADGRWQAGLGDVAQGLYRLRVDQLGPDGTVASRIETPFQRDLPPPPRPGSVSPPVDSGTGPVARIELTVQPGNNLWTIARNHYGSGVEYTKIFTANRDLIRDPDLIYPGQIFRMPDGTVTTGTDGTTVE</sequence>
<feature type="region of interest" description="Disordered" evidence="1">
    <location>
        <begin position="31"/>
        <end position="91"/>
    </location>
</feature>
<proteinExistence type="predicted"/>
<gene>
    <name evidence="3" type="ORF">HNP73_002962</name>
</gene>
<evidence type="ECO:0000259" key="2">
    <source>
        <dbReference type="PROSITE" id="PS51782"/>
    </source>
</evidence>
<feature type="compositionally biased region" description="Low complexity" evidence="1">
    <location>
        <begin position="40"/>
        <end position="55"/>
    </location>
</feature>
<dbReference type="PANTHER" id="PTHR34700:SF4">
    <property type="entry name" value="PHAGE-LIKE ELEMENT PBSX PROTEIN XKDP"/>
    <property type="match status" value="1"/>
</dbReference>
<dbReference type="EMBL" id="JACHFM010000003">
    <property type="protein sequence ID" value="MBB5223015.1"/>
    <property type="molecule type" value="Genomic_DNA"/>
</dbReference>
<dbReference type="Pfam" id="PF01476">
    <property type="entry name" value="LysM"/>
    <property type="match status" value="1"/>
</dbReference>
<dbReference type="RefSeq" id="WP_184151154.1">
    <property type="nucleotide sequence ID" value="NZ_JACHFM010000003.1"/>
</dbReference>
<feature type="domain" description="LysM" evidence="2">
    <location>
        <begin position="340"/>
        <end position="389"/>
    </location>
</feature>
<dbReference type="Gene3D" id="2.60.40.10">
    <property type="entry name" value="Immunoglobulins"/>
    <property type="match status" value="1"/>
</dbReference>
<dbReference type="AlphaFoldDB" id="A0A840SR22"/>
<keyword evidence="4" id="KW-1185">Reference proteome</keyword>
<dbReference type="Proteomes" id="UP000549457">
    <property type="component" value="Unassembled WGS sequence"/>
</dbReference>
<organism evidence="3 4">
    <name type="scientific">Amaricoccus macauensis</name>
    <dbReference type="NCBI Taxonomy" id="57001"/>
    <lineage>
        <taxon>Bacteria</taxon>
        <taxon>Pseudomonadati</taxon>
        <taxon>Pseudomonadota</taxon>
        <taxon>Alphaproteobacteria</taxon>
        <taxon>Rhodobacterales</taxon>
        <taxon>Paracoccaceae</taxon>
        <taxon>Amaricoccus</taxon>
    </lineage>
</organism>
<feature type="region of interest" description="Disordered" evidence="1">
    <location>
        <begin position="312"/>
        <end position="334"/>
    </location>
</feature>
<dbReference type="InterPro" id="IPR036779">
    <property type="entry name" value="LysM_dom_sf"/>
</dbReference>
<dbReference type="PROSITE" id="PS51782">
    <property type="entry name" value="LYSM"/>
    <property type="match status" value="1"/>
</dbReference>
<evidence type="ECO:0000313" key="3">
    <source>
        <dbReference type="EMBL" id="MBB5223015.1"/>
    </source>
</evidence>
<evidence type="ECO:0000313" key="4">
    <source>
        <dbReference type="Proteomes" id="UP000549457"/>
    </source>
</evidence>
<protein>
    <submittedName>
        <fullName evidence="3">Nucleoid-associated protein YgaU</fullName>
    </submittedName>
</protein>
<evidence type="ECO:0000256" key="1">
    <source>
        <dbReference type="SAM" id="MobiDB-lite"/>
    </source>
</evidence>
<dbReference type="InterPro" id="IPR018392">
    <property type="entry name" value="LysM"/>
</dbReference>
<comment type="caution">
    <text evidence="3">The sequence shown here is derived from an EMBL/GenBank/DDBJ whole genome shotgun (WGS) entry which is preliminary data.</text>
</comment>
<name>A0A840SR22_9RHOB</name>
<dbReference type="SUPFAM" id="SSF54106">
    <property type="entry name" value="LysM domain"/>
    <property type="match status" value="1"/>
</dbReference>
<feature type="compositionally biased region" description="Low complexity" evidence="1">
    <location>
        <begin position="68"/>
        <end position="91"/>
    </location>
</feature>